<dbReference type="AlphaFoldDB" id="A0AAN9S598"/>
<organism evidence="2 3">
    <name type="scientific">Psophocarpus tetragonolobus</name>
    <name type="common">Winged bean</name>
    <name type="synonym">Dolichos tetragonolobus</name>
    <dbReference type="NCBI Taxonomy" id="3891"/>
    <lineage>
        <taxon>Eukaryota</taxon>
        <taxon>Viridiplantae</taxon>
        <taxon>Streptophyta</taxon>
        <taxon>Embryophyta</taxon>
        <taxon>Tracheophyta</taxon>
        <taxon>Spermatophyta</taxon>
        <taxon>Magnoliopsida</taxon>
        <taxon>eudicotyledons</taxon>
        <taxon>Gunneridae</taxon>
        <taxon>Pentapetalae</taxon>
        <taxon>rosids</taxon>
        <taxon>fabids</taxon>
        <taxon>Fabales</taxon>
        <taxon>Fabaceae</taxon>
        <taxon>Papilionoideae</taxon>
        <taxon>50 kb inversion clade</taxon>
        <taxon>NPAAA clade</taxon>
        <taxon>indigoferoid/millettioid clade</taxon>
        <taxon>Phaseoleae</taxon>
        <taxon>Psophocarpus</taxon>
    </lineage>
</organism>
<evidence type="ECO:0000313" key="3">
    <source>
        <dbReference type="Proteomes" id="UP001386955"/>
    </source>
</evidence>
<name>A0AAN9S598_PSOTE</name>
<keyword evidence="3" id="KW-1185">Reference proteome</keyword>
<reference evidence="2 3" key="1">
    <citation type="submission" date="2024-01" db="EMBL/GenBank/DDBJ databases">
        <title>The genomes of 5 underutilized Papilionoideae crops provide insights into root nodulation and disease resistanc.</title>
        <authorList>
            <person name="Jiang F."/>
        </authorList>
    </citation>
    <scope>NUCLEOTIDE SEQUENCE [LARGE SCALE GENOMIC DNA]</scope>
    <source>
        <strain evidence="2">DUOXIRENSHENG_FW03</strain>
        <tissue evidence="2">Leaves</tissue>
    </source>
</reference>
<evidence type="ECO:0000313" key="2">
    <source>
        <dbReference type="EMBL" id="KAK7388856.1"/>
    </source>
</evidence>
<sequence>MQFTYEPDNSQRGDSSWTGLLVAPKIELRKKSRQYSISGPLSNAYRSALCKPTKYMQMHDDNNPNLSQQEDANVVNAKDDNPFCDESDHVVDVDSNNEVSHTIRGSYCSTMMGCPLMKLIVKMILRKLGYQFDQLVDSQRMTPNEDELNVKKKNKVGVFIDENNNKEDTEEVGISLDQSVDDQRMDPNKDELNVKGSKPFHLANVKEDDDV</sequence>
<feature type="compositionally biased region" description="Basic and acidic residues" evidence="1">
    <location>
        <begin position="181"/>
        <end position="193"/>
    </location>
</feature>
<comment type="caution">
    <text evidence="2">The sequence shown here is derived from an EMBL/GenBank/DDBJ whole genome shotgun (WGS) entry which is preliminary data.</text>
</comment>
<dbReference type="Proteomes" id="UP001386955">
    <property type="component" value="Unassembled WGS sequence"/>
</dbReference>
<proteinExistence type="predicted"/>
<accession>A0AAN9S598</accession>
<protein>
    <submittedName>
        <fullName evidence="2">Uncharacterized protein</fullName>
    </submittedName>
</protein>
<dbReference type="EMBL" id="JAYMYS010000006">
    <property type="protein sequence ID" value="KAK7388856.1"/>
    <property type="molecule type" value="Genomic_DNA"/>
</dbReference>
<evidence type="ECO:0000256" key="1">
    <source>
        <dbReference type="SAM" id="MobiDB-lite"/>
    </source>
</evidence>
<feature type="region of interest" description="Disordered" evidence="1">
    <location>
        <begin position="161"/>
        <end position="211"/>
    </location>
</feature>
<gene>
    <name evidence="2" type="ORF">VNO78_23683</name>
</gene>